<dbReference type="EMBL" id="CP073078">
    <property type="protein sequence ID" value="QUD88773.1"/>
    <property type="molecule type" value="Genomic_DNA"/>
</dbReference>
<dbReference type="PANTHER" id="PTHR11647">
    <property type="entry name" value="HYDRANTOINASE/DIHYDROPYRIMIDINASE FAMILY MEMBER"/>
    <property type="match status" value="1"/>
</dbReference>
<dbReference type="InterPro" id="IPR011059">
    <property type="entry name" value="Metal-dep_hydrolase_composite"/>
</dbReference>
<sequence length="589" mass="63864">MYDRIIRSATVVDGTGAEPFTADVAIADGMIVEVGKISAAAHETINADGLLLTPGWVDIHSHYDGQITWDSQLAPSFWHGVTTTIMGNCGVGFAPVKPDRREWLIGLMEGVEDIPGTALSDGIQWEWETFPEYLDALRARSFAIDVGAQTTHGALRAYVMGERGAMNEPATPEDIEAMAALVREGQRAGAFGFSTSRTVIHRATDGEPVPGTYATVEELTAFARALTDTGGGVMEAVTAGLLGEDITAPPHELAWMNQISAATGCPITFLCGQNHVQPNWWRDQLQACIEGRERGAQVTPQVFCRSIGIVVCLRSRHHPFIHSEAWLSLSDLPHEERVRRLKTDEALRTAVTGQGMNNILGAVGGFSQWNGIYPLGTNPNYEPEPATTISAIAKREGRDPREVALDILLENEGEGFLHRPIMGYAKGSLDPTYELLASPYTVLGGGDGGAHVATICDAGAPTFLLTHWVRDRSRGPRLTLEHMVRKQTWDAAKLYGINDRGRIAPGLRADINLIDFDRLGYRPIRMLNDLPSGAERLMQKADGYVMTMVKGEVIQAEGEDTGARPGRLMHREAVGGTGRGGGNHASFRA</sequence>
<name>A0A975IVE9_9CAUL</name>
<dbReference type="GO" id="GO:0016812">
    <property type="term" value="F:hydrolase activity, acting on carbon-nitrogen (but not peptide) bonds, in cyclic amides"/>
    <property type="evidence" value="ECO:0007669"/>
    <property type="project" value="TreeGrafter"/>
</dbReference>
<organism evidence="2 3">
    <name type="scientific">Phenylobacterium montanum</name>
    <dbReference type="NCBI Taxonomy" id="2823693"/>
    <lineage>
        <taxon>Bacteria</taxon>
        <taxon>Pseudomonadati</taxon>
        <taxon>Pseudomonadota</taxon>
        <taxon>Alphaproteobacteria</taxon>
        <taxon>Caulobacterales</taxon>
        <taxon>Caulobacteraceae</taxon>
        <taxon>Phenylobacterium</taxon>
    </lineage>
</organism>
<proteinExistence type="predicted"/>
<keyword evidence="3" id="KW-1185">Reference proteome</keyword>
<dbReference type="AlphaFoldDB" id="A0A975IVE9"/>
<dbReference type="KEGG" id="caul:KCG34_02480"/>
<dbReference type="Gene3D" id="2.30.40.10">
    <property type="entry name" value="Urease, subunit C, domain 1"/>
    <property type="match status" value="1"/>
</dbReference>
<dbReference type="CDD" id="cd01297">
    <property type="entry name" value="D-aminoacylase"/>
    <property type="match status" value="1"/>
</dbReference>
<dbReference type="SUPFAM" id="SSF51338">
    <property type="entry name" value="Composite domain of metallo-dependent hydrolases"/>
    <property type="match status" value="1"/>
</dbReference>
<dbReference type="PANTHER" id="PTHR11647:SF1">
    <property type="entry name" value="COLLAPSIN RESPONSE MEDIATOR PROTEIN"/>
    <property type="match status" value="1"/>
</dbReference>
<dbReference type="InterPro" id="IPR050378">
    <property type="entry name" value="Metallo-dep_Hydrolases_sf"/>
</dbReference>
<dbReference type="GO" id="GO:0005829">
    <property type="term" value="C:cytosol"/>
    <property type="evidence" value="ECO:0007669"/>
    <property type="project" value="TreeGrafter"/>
</dbReference>
<dbReference type="Gene3D" id="3.20.20.140">
    <property type="entry name" value="Metal-dependent hydrolases"/>
    <property type="match status" value="2"/>
</dbReference>
<dbReference type="Proteomes" id="UP000676409">
    <property type="component" value="Chromosome"/>
</dbReference>
<dbReference type="InterPro" id="IPR013108">
    <property type="entry name" value="Amidohydro_3"/>
</dbReference>
<protein>
    <submittedName>
        <fullName evidence="2">Amidohydrolase family protein</fullName>
    </submittedName>
</protein>
<evidence type="ECO:0000313" key="3">
    <source>
        <dbReference type="Proteomes" id="UP000676409"/>
    </source>
</evidence>
<gene>
    <name evidence="2" type="ORF">KCG34_02480</name>
</gene>
<dbReference type="SUPFAM" id="SSF51556">
    <property type="entry name" value="Metallo-dependent hydrolases"/>
    <property type="match status" value="1"/>
</dbReference>
<dbReference type="Pfam" id="PF07969">
    <property type="entry name" value="Amidohydro_3"/>
    <property type="match status" value="1"/>
</dbReference>
<dbReference type="RefSeq" id="WP_211938823.1">
    <property type="nucleotide sequence ID" value="NZ_CP073078.1"/>
</dbReference>
<evidence type="ECO:0000313" key="2">
    <source>
        <dbReference type="EMBL" id="QUD88773.1"/>
    </source>
</evidence>
<feature type="domain" description="Amidohydrolase 3" evidence="1">
    <location>
        <begin position="43"/>
        <end position="554"/>
    </location>
</feature>
<reference evidence="2" key="1">
    <citation type="submission" date="2021-04" db="EMBL/GenBank/DDBJ databases">
        <title>The complete genome sequence of Caulobacter sp. S6.</title>
        <authorList>
            <person name="Tang Y."/>
            <person name="Ouyang W."/>
            <person name="Liu Q."/>
            <person name="Huang B."/>
            <person name="Guo Z."/>
            <person name="Lei P."/>
        </authorList>
    </citation>
    <scope>NUCLEOTIDE SEQUENCE</scope>
    <source>
        <strain evidence="2">S6</strain>
    </source>
</reference>
<evidence type="ECO:0000259" key="1">
    <source>
        <dbReference type="Pfam" id="PF07969"/>
    </source>
</evidence>
<dbReference type="InterPro" id="IPR032466">
    <property type="entry name" value="Metal_Hydrolase"/>
</dbReference>
<accession>A0A975IVE9</accession>